<feature type="compositionally biased region" description="Low complexity" evidence="4">
    <location>
        <begin position="388"/>
        <end position="399"/>
    </location>
</feature>
<evidence type="ECO:0000313" key="6">
    <source>
        <dbReference type="Proteomes" id="UP000199400"/>
    </source>
</evidence>
<name>A0A1I1Y7C8_9BACT</name>
<gene>
    <name evidence="5" type="ORF">SAMN02745121_03121</name>
</gene>
<evidence type="ECO:0000256" key="4">
    <source>
        <dbReference type="SAM" id="MobiDB-lite"/>
    </source>
</evidence>
<evidence type="ECO:0000256" key="3">
    <source>
        <dbReference type="PROSITE-ProRule" id="PRU00339"/>
    </source>
</evidence>
<dbReference type="PANTHER" id="PTHR45641:SF19">
    <property type="entry name" value="NEPHROCYSTIN-3"/>
    <property type="match status" value="1"/>
</dbReference>
<protein>
    <submittedName>
        <fullName evidence="5">Tetratricopeptide repeat-containing protein</fullName>
    </submittedName>
</protein>
<dbReference type="PROSITE" id="PS50005">
    <property type="entry name" value="TPR"/>
    <property type="match status" value="1"/>
</dbReference>
<dbReference type="Pfam" id="PF13424">
    <property type="entry name" value="TPR_12"/>
    <property type="match status" value="2"/>
</dbReference>
<keyword evidence="6" id="KW-1185">Reference proteome</keyword>
<evidence type="ECO:0000256" key="2">
    <source>
        <dbReference type="ARBA" id="ARBA00022803"/>
    </source>
</evidence>
<dbReference type="STRING" id="54.SAMN02745121_03121"/>
<dbReference type="EMBL" id="FOMX01000009">
    <property type="protein sequence ID" value="SFE13740.1"/>
    <property type="molecule type" value="Genomic_DNA"/>
</dbReference>
<sequence length="407" mass="44332">MTDLTEAYHLASELAQDDLVFPAGLDLAAAALTSEGFADAGQWSRHAGDALRRTGSDPAREVRLMQVRAKIRTAEGHADLAERLLGDAIALVERIDDPERGELASLEFELGHCLYRLGRHDDALAHLDRARELLAALVGASHPRYVAALNVRAAVLVSLTRHDAAHALYEEVLAIYQRAYGEHHPMVARVLNDIGYVLLAQRRVDAAAQRFARAFTILEHVHGDDHPQLVIALTNLAGVAAELGDHETAIARYLRTKSIGERHLGPDHPDPASVLSNLGLLSMRQGRLAEAEPLLQRALVNNERNRGDDEILHAEDLTRLGELRARQGRHHESQVLHQRALTLLGRSLPPDHPFLALPLLGSGAARLALGDPPVASPRSSARCDGCCSTRPRTRATSPRPASPWPAP</sequence>
<keyword evidence="1" id="KW-0677">Repeat</keyword>
<proteinExistence type="predicted"/>
<dbReference type="InterPro" id="IPR011990">
    <property type="entry name" value="TPR-like_helical_dom_sf"/>
</dbReference>
<dbReference type="PANTHER" id="PTHR45641">
    <property type="entry name" value="TETRATRICOPEPTIDE REPEAT PROTEIN (AFU_ORTHOLOGUE AFUA_6G03870)"/>
    <property type="match status" value="1"/>
</dbReference>
<dbReference type="SMART" id="SM00028">
    <property type="entry name" value="TPR"/>
    <property type="match status" value="6"/>
</dbReference>
<keyword evidence="2 3" id="KW-0802">TPR repeat</keyword>
<dbReference type="RefSeq" id="WP_170135952.1">
    <property type="nucleotide sequence ID" value="NZ_FOMX01000009.1"/>
</dbReference>
<feature type="region of interest" description="Disordered" evidence="4">
    <location>
        <begin position="371"/>
        <end position="407"/>
    </location>
</feature>
<reference evidence="6" key="1">
    <citation type="submission" date="2016-10" db="EMBL/GenBank/DDBJ databases">
        <authorList>
            <person name="Varghese N."/>
            <person name="Submissions S."/>
        </authorList>
    </citation>
    <scope>NUCLEOTIDE SEQUENCE [LARGE SCALE GENOMIC DNA]</scope>
    <source>
        <strain evidence="6">ATCC 25963</strain>
    </source>
</reference>
<dbReference type="Proteomes" id="UP000199400">
    <property type="component" value="Unassembled WGS sequence"/>
</dbReference>
<dbReference type="Gene3D" id="1.25.40.10">
    <property type="entry name" value="Tetratricopeptide repeat domain"/>
    <property type="match status" value="2"/>
</dbReference>
<dbReference type="Pfam" id="PF13374">
    <property type="entry name" value="TPR_10"/>
    <property type="match status" value="1"/>
</dbReference>
<dbReference type="AlphaFoldDB" id="A0A1I1Y7C8"/>
<accession>A0A1I1Y7C8</accession>
<dbReference type="SUPFAM" id="SSF48452">
    <property type="entry name" value="TPR-like"/>
    <property type="match status" value="4"/>
</dbReference>
<dbReference type="InterPro" id="IPR019734">
    <property type="entry name" value="TPR_rpt"/>
</dbReference>
<organism evidence="5 6">
    <name type="scientific">Nannocystis exedens</name>
    <dbReference type="NCBI Taxonomy" id="54"/>
    <lineage>
        <taxon>Bacteria</taxon>
        <taxon>Pseudomonadati</taxon>
        <taxon>Myxococcota</taxon>
        <taxon>Polyangia</taxon>
        <taxon>Nannocystales</taxon>
        <taxon>Nannocystaceae</taxon>
        <taxon>Nannocystis</taxon>
    </lineage>
</organism>
<evidence type="ECO:0000313" key="5">
    <source>
        <dbReference type="EMBL" id="SFE13740.1"/>
    </source>
</evidence>
<evidence type="ECO:0000256" key="1">
    <source>
        <dbReference type="ARBA" id="ARBA00022737"/>
    </source>
</evidence>
<feature type="repeat" description="TPR" evidence="3">
    <location>
        <begin position="272"/>
        <end position="305"/>
    </location>
</feature>